<dbReference type="EMBL" id="LWMS01000031">
    <property type="protein sequence ID" value="PWL08105.1"/>
    <property type="molecule type" value="Genomic_DNA"/>
</dbReference>
<evidence type="ECO:0000313" key="4">
    <source>
        <dbReference type="Proteomes" id="UP000246004"/>
    </source>
</evidence>
<dbReference type="AlphaFoldDB" id="A0A2A2HEA5"/>
<sequence length="204" mass="23454">MQKMVQQTTIQKELQIYNTLFEKNHATEYGGCNYNDKNAELYLINLYSENNTAKIAADTYSYNATLIINKTQMKNNKADDLADNIVNKKSDKCLLINTETIQDNYNNHIQIYSDKALHIQNNTFNLTLNGKVNVKTKLLSPLKDTTISSRIKIPFKLGSTTYYVTKKSDNTFYMNHKYTTRGSKTVTITYPSSTYKINLKVNIK</sequence>
<evidence type="ECO:0000313" key="3">
    <source>
        <dbReference type="Proteomes" id="UP000217528"/>
    </source>
</evidence>
<protein>
    <submittedName>
        <fullName evidence="1">Uncharacterized protein</fullName>
    </submittedName>
</protein>
<accession>A0A2A2HEA5</accession>
<evidence type="ECO:0000313" key="2">
    <source>
        <dbReference type="EMBL" id="PWL08105.1"/>
    </source>
</evidence>
<gene>
    <name evidence="1" type="ORF">ASJ82_07815</name>
    <name evidence="2" type="ORF">MSCUN_10360</name>
</gene>
<name>A0A2A2HEA5_9EURY</name>
<dbReference type="Proteomes" id="UP000217528">
    <property type="component" value="Unassembled WGS sequence"/>
</dbReference>
<dbReference type="EMBL" id="LMVN01000011">
    <property type="protein sequence ID" value="PAV07573.1"/>
    <property type="molecule type" value="Genomic_DNA"/>
</dbReference>
<keyword evidence="3" id="KW-1185">Reference proteome</keyword>
<comment type="caution">
    <text evidence="1">The sequence shown here is derived from an EMBL/GenBank/DDBJ whole genome shotgun (WGS) entry which is preliminary data.</text>
</comment>
<dbReference type="Proteomes" id="UP000246004">
    <property type="component" value="Unassembled WGS sequence"/>
</dbReference>
<reference evidence="2 4" key="1">
    <citation type="submission" date="2016-04" db="EMBL/GenBank/DDBJ databases">
        <title>Genome sequence of Methanosphaera cuniculi DSM 4103.</title>
        <authorList>
            <person name="Poehlein A."/>
            <person name="Seedorf H."/>
            <person name="Daniel R."/>
        </authorList>
    </citation>
    <scope>NUCLEOTIDE SEQUENCE [LARGE SCALE GENOMIC DNA]</scope>
    <source>
        <strain evidence="2 4">DSM 4103</strain>
    </source>
</reference>
<organism evidence="1 3">
    <name type="scientific">Methanosphaera cuniculi</name>
    <dbReference type="NCBI Taxonomy" id="1077256"/>
    <lineage>
        <taxon>Archaea</taxon>
        <taxon>Methanobacteriati</taxon>
        <taxon>Methanobacteriota</taxon>
        <taxon>Methanomada group</taxon>
        <taxon>Methanobacteria</taxon>
        <taxon>Methanobacteriales</taxon>
        <taxon>Methanobacteriaceae</taxon>
        <taxon>Methanosphaera</taxon>
    </lineage>
</organism>
<proteinExistence type="predicted"/>
<evidence type="ECO:0000313" key="1">
    <source>
        <dbReference type="EMBL" id="PAV07573.1"/>
    </source>
</evidence>
<reference evidence="1 3" key="2">
    <citation type="journal article" date="2017" name="BMC Genomics">
        <title>Genomic analysis of methanogenic archaea reveals a shift towards energy conservation.</title>
        <authorList>
            <person name="Gilmore S.P."/>
            <person name="Henske J.K."/>
            <person name="Sexton J.A."/>
            <person name="Solomon K.V."/>
            <person name="Seppala S."/>
            <person name="Yoo J.I."/>
            <person name="Huyett L.M."/>
            <person name="Pressman A."/>
            <person name="Cogan J.Z."/>
            <person name="Kivenson V."/>
            <person name="Peng X."/>
            <person name="Tan Y."/>
            <person name="Valentine D.L."/>
            <person name="O'Malley M.A."/>
        </authorList>
    </citation>
    <scope>NUCLEOTIDE SEQUENCE [LARGE SCALE GENOMIC DNA]</scope>
    <source>
        <strain evidence="1 3">1R-7</strain>
    </source>
</reference>